<dbReference type="InterPro" id="IPR043134">
    <property type="entry name" value="GTP-CH-I_N"/>
</dbReference>
<dbReference type="InterPro" id="IPR020602">
    <property type="entry name" value="GTP_CycHdrlase_I_dom"/>
</dbReference>
<evidence type="ECO:0000313" key="9">
    <source>
        <dbReference type="EMBL" id="CAH3040692.1"/>
    </source>
</evidence>
<dbReference type="Pfam" id="PF01227">
    <property type="entry name" value="GTP_cyclohydroI"/>
    <property type="match status" value="1"/>
</dbReference>
<evidence type="ECO:0000256" key="1">
    <source>
        <dbReference type="ARBA" id="ARBA00005080"/>
    </source>
</evidence>
<comment type="pathway">
    <text evidence="1">Cofactor biosynthesis; 7,8-dihydroneopterin triphosphate biosynthesis; 7,8-dihydroneopterin triphosphate from GTP: step 1/1.</text>
</comment>
<dbReference type="PROSITE" id="PS00860">
    <property type="entry name" value="GTP_CYCLOHYDROL_1_2"/>
    <property type="match status" value="1"/>
</dbReference>
<dbReference type="PANTHER" id="PTHR11109">
    <property type="entry name" value="GTP CYCLOHYDROLASE I"/>
    <property type="match status" value="1"/>
</dbReference>
<dbReference type="EC" id="3.5.4.16" evidence="3"/>
<evidence type="ECO:0000256" key="3">
    <source>
        <dbReference type="ARBA" id="ARBA00012715"/>
    </source>
</evidence>
<evidence type="ECO:0000256" key="2">
    <source>
        <dbReference type="ARBA" id="ARBA00008085"/>
    </source>
</evidence>
<dbReference type="NCBIfam" id="NF006825">
    <property type="entry name" value="PRK09347.1-2"/>
    <property type="match status" value="1"/>
</dbReference>
<dbReference type="InterPro" id="IPR001474">
    <property type="entry name" value="GTP_CycHdrlase_I"/>
</dbReference>
<accession>A0ABN8N540</accession>
<comment type="caution">
    <text evidence="9">The sequence shown here is derived from an EMBL/GenBank/DDBJ whole genome shotgun (WGS) entry which is preliminary data.</text>
</comment>
<protein>
    <recommendedName>
        <fullName evidence="4">GTP cyclohydrolase 1</fullName>
        <ecNumber evidence="3">3.5.4.16</ecNumber>
    </recommendedName>
    <alternativeName>
        <fullName evidence="7">GTP cyclohydrolase I</fullName>
    </alternativeName>
</protein>
<evidence type="ECO:0000259" key="8">
    <source>
        <dbReference type="Pfam" id="PF01227"/>
    </source>
</evidence>
<organism evidence="9 10">
    <name type="scientific">Porites lobata</name>
    <dbReference type="NCBI Taxonomy" id="104759"/>
    <lineage>
        <taxon>Eukaryota</taxon>
        <taxon>Metazoa</taxon>
        <taxon>Cnidaria</taxon>
        <taxon>Anthozoa</taxon>
        <taxon>Hexacorallia</taxon>
        <taxon>Scleractinia</taxon>
        <taxon>Fungiina</taxon>
        <taxon>Poritidae</taxon>
        <taxon>Porites</taxon>
    </lineage>
</organism>
<dbReference type="PANTHER" id="PTHR11109:SF7">
    <property type="entry name" value="GTP CYCLOHYDROLASE 1"/>
    <property type="match status" value="1"/>
</dbReference>
<evidence type="ECO:0000313" key="10">
    <source>
        <dbReference type="Proteomes" id="UP001159405"/>
    </source>
</evidence>
<keyword evidence="5" id="KW-0378">Hydrolase</keyword>
<dbReference type="Gene3D" id="3.30.1130.10">
    <property type="match status" value="1"/>
</dbReference>
<evidence type="ECO:0000256" key="4">
    <source>
        <dbReference type="ARBA" id="ARBA00017272"/>
    </source>
</evidence>
<dbReference type="PROSITE" id="PS00859">
    <property type="entry name" value="GTP_CYCLOHYDROL_1_1"/>
    <property type="match status" value="1"/>
</dbReference>
<name>A0ABN8N540_9CNID</name>
<gene>
    <name evidence="9" type="ORF">PLOB_00045341</name>
</gene>
<evidence type="ECO:0000256" key="5">
    <source>
        <dbReference type="ARBA" id="ARBA00022801"/>
    </source>
</evidence>
<sequence length="232" mass="25910">MTEPECSFIQGSGANNPIKYQRTTLSMDDVPELKPRPIDVDSVQDQQKQLETAFATVLDNIGEDKTRQGLLKTPARAAKAMLFFTKGYEETIGDILNDAVFDENHDELVIVKDIDMFSLCEHHLVPFMGKVHIGYLPNKRVVGLSKLARIVEMFSRRLQVQERLTKQIAMALCEAVSPAGVGVVIEATHMCMVMRGVQKPSSKTVTSCMLGALREDPRSREEFLTLIRDGGR</sequence>
<dbReference type="InterPro" id="IPR018234">
    <property type="entry name" value="GTP_CycHdrlase_I_CS"/>
</dbReference>
<evidence type="ECO:0000256" key="6">
    <source>
        <dbReference type="ARBA" id="ARBA00023007"/>
    </source>
</evidence>
<keyword evidence="10" id="KW-1185">Reference proteome</keyword>
<dbReference type="NCBIfam" id="NF006826">
    <property type="entry name" value="PRK09347.1-3"/>
    <property type="match status" value="1"/>
</dbReference>
<dbReference type="EMBL" id="CALNXK010000008">
    <property type="protein sequence ID" value="CAH3040692.1"/>
    <property type="molecule type" value="Genomic_DNA"/>
</dbReference>
<dbReference type="Gene3D" id="1.10.286.10">
    <property type="match status" value="1"/>
</dbReference>
<dbReference type="InterPro" id="IPR043133">
    <property type="entry name" value="GTP-CH-I_C/QueF"/>
</dbReference>
<dbReference type="CDD" id="cd00642">
    <property type="entry name" value="GTP_cyclohydro1"/>
    <property type="match status" value="1"/>
</dbReference>
<reference evidence="9 10" key="1">
    <citation type="submission" date="2022-05" db="EMBL/GenBank/DDBJ databases">
        <authorList>
            <consortium name="Genoscope - CEA"/>
            <person name="William W."/>
        </authorList>
    </citation>
    <scope>NUCLEOTIDE SEQUENCE [LARGE SCALE GENOMIC DNA]</scope>
</reference>
<keyword evidence="6" id="KW-0783">Tetrahydrobiopterin biosynthesis</keyword>
<feature type="domain" description="GTP cyclohydrolase I" evidence="8">
    <location>
        <begin position="51"/>
        <end position="228"/>
    </location>
</feature>
<dbReference type="SUPFAM" id="SSF55620">
    <property type="entry name" value="Tetrahydrobiopterin biosynthesis enzymes-like"/>
    <property type="match status" value="1"/>
</dbReference>
<proteinExistence type="inferred from homology"/>
<comment type="similarity">
    <text evidence="2">Belongs to the GTP cyclohydrolase I family.</text>
</comment>
<evidence type="ECO:0000256" key="7">
    <source>
        <dbReference type="ARBA" id="ARBA00030854"/>
    </source>
</evidence>
<dbReference type="HAMAP" id="MF_00223">
    <property type="entry name" value="FolE"/>
    <property type="match status" value="1"/>
</dbReference>
<dbReference type="NCBIfam" id="TIGR00063">
    <property type="entry name" value="folE"/>
    <property type="match status" value="1"/>
</dbReference>
<dbReference type="Proteomes" id="UP001159405">
    <property type="component" value="Unassembled WGS sequence"/>
</dbReference>